<reference evidence="8 9" key="1">
    <citation type="submission" date="2020-08" db="EMBL/GenBank/DDBJ databases">
        <title>Genome sequence of Diaphorobacter aerolatus KACC 16536T.</title>
        <authorList>
            <person name="Hyun D.-W."/>
            <person name="Bae J.-W."/>
        </authorList>
    </citation>
    <scope>NUCLEOTIDE SEQUENCE [LARGE SCALE GENOMIC DNA]</scope>
    <source>
        <strain evidence="8 9">KACC 16536</strain>
    </source>
</reference>
<dbReference type="AlphaFoldDB" id="A0A7H0GQ02"/>
<dbReference type="InterPro" id="IPR020617">
    <property type="entry name" value="Thiolase_C"/>
</dbReference>
<feature type="domain" description="Thiolase C-terminal" evidence="7">
    <location>
        <begin position="293"/>
        <end position="389"/>
    </location>
</feature>
<evidence type="ECO:0000256" key="2">
    <source>
        <dbReference type="ARBA" id="ARBA00022679"/>
    </source>
</evidence>
<feature type="domain" description="Thiolase N-terminal" evidence="6">
    <location>
        <begin position="7"/>
        <end position="247"/>
    </location>
</feature>
<dbReference type="PANTHER" id="PTHR18919">
    <property type="entry name" value="ACETYL-COA C-ACYLTRANSFERASE"/>
    <property type="match status" value="1"/>
</dbReference>
<comment type="similarity">
    <text evidence="1 4">Belongs to the thiolase-like superfamily. Thiolase family.</text>
</comment>
<evidence type="ECO:0000259" key="7">
    <source>
        <dbReference type="Pfam" id="PF02803"/>
    </source>
</evidence>
<dbReference type="KEGG" id="daer:H9K75_02405"/>
<dbReference type="InterPro" id="IPR020616">
    <property type="entry name" value="Thiolase_N"/>
</dbReference>
<keyword evidence="2 4" id="KW-0808">Transferase</keyword>
<dbReference type="RefSeq" id="WP_187725875.1">
    <property type="nucleotide sequence ID" value="NZ_CP060783.1"/>
</dbReference>
<dbReference type="PROSITE" id="PS00737">
    <property type="entry name" value="THIOLASE_2"/>
    <property type="match status" value="1"/>
</dbReference>
<keyword evidence="3 4" id="KW-0012">Acyltransferase</keyword>
<evidence type="ECO:0000256" key="5">
    <source>
        <dbReference type="SAM" id="MobiDB-lite"/>
    </source>
</evidence>
<dbReference type="Pfam" id="PF00108">
    <property type="entry name" value="Thiolase_N"/>
    <property type="match status" value="1"/>
</dbReference>
<evidence type="ECO:0000259" key="6">
    <source>
        <dbReference type="Pfam" id="PF00108"/>
    </source>
</evidence>
<evidence type="ECO:0000256" key="1">
    <source>
        <dbReference type="ARBA" id="ARBA00010982"/>
    </source>
</evidence>
<dbReference type="PIRSF" id="PIRSF000429">
    <property type="entry name" value="Ac-CoA_Ac_transf"/>
    <property type="match status" value="1"/>
</dbReference>
<keyword evidence="9" id="KW-1185">Reference proteome</keyword>
<dbReference type="InterPro" id="IPR002155">
    <property type="entry name" value="Thiolase"/>
</dbReference>
<dbReference type="InterPro" id="IPR016039">
    <property type="entry name" value="Thiolase-like"/>
</dbReference>
<dbReference type="SUPFAM" id="SSF53901">
    <property type="entry name" value="Thiolase-like"/>
    <property type="match status" value="2"/>
</dbReference>
<dbReference type="GO" id="GO:0003988">
    <property type="term" value="F:acetyl-CoA C-acyltransferase activity"/>
    <property type="evidence" value="ECO:0007669"/>
    <property type="project" value="UniProtKB-ARBA"/>
</dbReference>
<dbReference type="Gene3D" id="3.40.47.10">
    <property type="match status" value="1"/>
</dbReference>
<dbReference type="PANTHER" id="PTHR18919:SF107">
    <property type="entry name" value="ACETYL-COA ACETYLTRANSFERASE, CYTOSOLIC"/>
    <property type="match status" value="1"/>
</dbReference>
<dbReference type="InterPro" id="IPR020613">
    <property type="entry name" value="Thiolase_CS"/>
</dbReference>
<evidence type="ECO:0000313" key="8">
    <source>
        <dbReference type="EMBL" id="QNP50368.1"/>
    </source>
</evidence>
<feature type="region of interest" description="Disordered" evidence="5">
    <location>
        <begin position="126"/>
        <end position="146"/>
    </location>
</feature>
<evidence type="ECO:0000256" key="3">
    <source>
        <dbReference type="ARBA" id="ARBA00023315"/>
    </source>
</evidence>
<dbReference type="EMBL" id="CP060783">
    <property type="protein sequence ID" value="QNP50368.1"/>
    <property type="molecule type" value="Genomic_DNA"/>
</dbReference>
<sequence length="394" mass="39703">MQPATPIIAWARSPVAPIGGALSALLPHELAAPVLRELLARAGVSLRHVDAVVLGNALGAGGNPARMTALAAGLPQSCAAFTVDSQCCSGLDAIAMATGLIASGQASVVIAGGVEAWSRAPIRQTRPMHADESAQTYERPPFAPDPAQDPDLLQAAADHAFALGITRAEQDAYAVASHERALAASRDATVAVAGLDHDAYPRSIGLARAGRMPILASAAEDVERRCSLSALDISPKADGAAMVLLASTRFCQQWGIAARTHWLVGASLGSAPAMPLTAAAAAATRALALPAASLPETSMTARDMHAIELHDAFAAQGLSFCRSLGIAPDRINASGGGLARGHPIGASGAVALVSLLGTLQQQTANSHHKALGLAAIAAAGGLGSACIVQMDGAS</sequence>
<evidence type="ECO:0000313" key="9">
    <source>
        <dbReference type="Proteomes" id="UP000516028"/>
    </source>
</evidence>
<proteinExistence type="inferred from homology"/>
<name>A0A7H0GQ02_9BURK</name>
<dbReference type="Pfam" id="PF02803">
    <property type="entry name" value="Thiolase_C"/>
    <property type="match status" value="1"/>
</dbReference>
<evidence type="ECO:0000256" key="4">
    <source>
        <dbReference type="RuleBase" id="RU003557"/>
    </source>
</evidence>
<organism evidence="8 9">
    <name type="scientific">Diaphorobacter aerolatus</name>
    <dbReference type="NCBI Taxonomy" id="1288495"/>
    <lineage>
        <taxon>Bacteria</taxon>
        <taxon>Pseudomonadati</taxon>
        <taxon>Pseudomonadota</taxon>
        <taxon>Betaproteobacteria</taxon>
        <taxon>Burkholderiales</taxon>
        <taxon>Comamonadaceae</taxon>
        <taxon>Diaphorobacter</taxon>
    </lineage>
</organism>
<accession>A0A7H0GQ02</accession>
<dbReference type="Proteomes" id="UP000516028">
    <property type="component" value="Chromosome"/>
</dbReference>
<protein>
    <submittedName>
        <fullName evidence="8">Thiolase family protein</fullName>
    </submittedName>
</protein>
<dbReference type="CDD" id="cd00751">
    <property type="entry name" value="thiolase"/>
    <property type="match status" value="1"/>
</dbReference>
<gene>
    <name evidence="8" type="ORF">H9K75_02405</name>
</gene>